<proteinExistence type="predicted"/>
<evidence type="ECO:0000256" key="1">
    <source>
        <dbReference type="SAM" id="MobiDB-lite"/>
    </source>
</evidence>
<dbReference type="OrthoDB" id="128720at2759"/>
<comment type="caution">
    <text evidence="2">The sequence shown here is derived from an EMBL/GenBank/DDBJ whole genome shotgun (WGS) entry which is preliminary data.</text>
</comment>
<reference evidence="3" key="1">
    <citation type="submission" date="2017-03" db="EMBL/GenBank/DDBJ databases">
        <title>Phytopthora megakarya and P. palmivora, two closely related causual agents of cacao black pod achieved similar genome size and gene model numbers by different mechanisms.</title>
        <authorList>
            <person name="Ali S."/>
            <person name="Shao J."/>
            <person name="Larry D.J."/>
            <person name="Kronmiller B."/>
            <person name="Shen D."/>
            <person name="Strem M.D."/>
            <person name="Melnick R.L."/>
            <person name="Guiltinan M.J."/>
            <person name="Tyler B.M."/>
            <person name="Meinhardt L.W."/>
            <person name="Bailey B.A."/>
        </authorList>
    </citation>
    <scope>NUCLEOTIDE SEQUENCE [LARGE SCALE GENOMIC DNA]</scope>
    <source>
        <strain evidence="3">zdho120</strain>
    </source>
</reference>
<dbReference type="Gene3D" id="3.40.50.720">
    <property type="entry name" value="NAD(P)-binding Rossmann-like Domain"/>
    <property type="match status" value="1"/>
</dbReference>
<name>A0A225UC95_9STRA</name>
<sequence length="124" mass="13077">MPTCFQGPTASEDGWLTPSTGTIVNIASAEDEIAIEPVTKSLAAKLQSRNVQVNCVLLPSQAVGRDVDSPDVTAALSHAILFLLSPLSHLLSGSILRLQDDKASSQVADRRTEPSADVIDSHSI</sequence>
<dbReference type="EMBL" id="NBNE01022420">
    <property type="protein sequence ID" value="OWY90623.1"/>
    <property type="molecule type" value="Genomic_DNA"/>
</dbReference>
<evidence type="ECO:0000313" key="2">
    <source>
        <dbReference type="EMBL" id="OWY90623.1"/>
    </source>
</evidence>
<accession>A0A225UC95</accession>
<dbReference type="Proteomes" id="UP000198211">
    <property type="component" value="Unassembled WGS sequence"/>
</dbReference>
<evidence type="ECO:0000313" key="3">
    <source>
        <dbReference type="Proteomes" id="UP000198211"/>
    </source>
</evidence>
<dbReference type="AlphaFoldDB" id="A0A225UC95"/>
<gene>
    <name evidence="2" type="ORF">PHMEG_00041170</name>
</gene>
<keyword evidence="3" id="KW-1185">Reference proteome</keyword>
<organism evidence="2 3">
    <name type="scientific">Phytophthora megakarya</name>
    <dbReference type="NCBI Taxonomy" id="4795"/>
    <lineage>
        <taxon>Eukaryota</taxon>
        <taxon>Sar</taxon>
        <taxon>Stramenopiles</taxon>
        <taxon>Oomycota</taxon>
        <taxon>Peronosporomycetes</taxon>
        <taxon>Peronosporales</taxon>
        <taxon>Peronosporaceae</taxon>
        <taxon>Phytophthora</taxon>
    </lineage>
</organism>
<protein>
    <submittedName>
        <fullName evidence="2">Uncharacterized protein</fullName>
    </submittedName>
</protein>
<feature type="region of interest" description="Disordered" evidence="1">
    <location>
        <begin position="102"/>
        <end position="124"/>
    </location>
</feature>